<evidence type="ECO:0000256" key="3">
    <source>
        <dbReference type="ARBA" id="ARBA00022801"/>
    </source>
</evidence>
<evidence type="ECO:0000256" key="1">
    <source>
        <dbReference type="ARBA" id="ARBA00022670"/>
    </source>
</evidence>
<dbReference type="Gene3D" id="3.30.2010.10">
    <property type="entry name" value="Metalloproteases ('zincins'), catalytic domain"/>
    <property type="match status" value="1"/>
</dbReference>
<evidence type="ECO:0000256" key="5">
    <source>
        <dbReference type="ARBA" id="ARBA00023049"/>
    </source>
</evidence>
<evidence type="ECO:0000256" key="4">
    <source>
        <dbReference type="ARBA" id="ARBA00022833"/>
    </source>
</evidence>
<keyword evidence="2" id="KW-0479">Metal-binding</keyword>
<name>A0ABQ4NIM2_9RHOB</name>
<accession>A0ABQ4NIM2</accession>
<dbReference type="InterPro" id="IPR051156">
    <property type="entry name" value="Mito/Outer_Membr_Metalloprot"/>
</dbReference>
<proteinExistence type="inferred from homology"/>
<dbReference type="Pfam" id="PF01435">
    <property type="entry name" value="Peptidase_M48"/>
    <property type="match status" value="1"/>
</dbReference>
<dbReference type="PANTHER" id="PTHR22726:SF1">
    <property type="entry name" value="METALLOENDOPEPTIDASE OMA1, MITOCHONDRIAL"/>
    <property type="match status" value="1"/>
</dbReference>
<keyword evidence="9" id="KW-1185">Reference proteome</keyword>
<dbReference type="CDD" id="cd07324">
    <property type="entry name" value="M48C_Oma1-like"/>
    <property type="match status" value="1"/>
</dbReference>
<comment type="caution">
    <text evidence="8">The sequence shown here is derived from an EMBL/GenBank/DDBJ whole genome shotgun (WGS) entry which is preliminary data.</text>
</comment>
<evidence type="ECO:0000256" key="6">
    <source>
        <dbReference type="RuleBase" id="RU003983"/>
    </source>
</evidence>
<sequence>MGYQTLTLAPSELYLVGLQLGPHEGNDMRRVTATVLLVLALAGCQSVPSETAPPATQSGDTSGRVSASAAMVNFRAAVARVEPTAEAMCRDRTQGINCDFLVRIDPNPNAPPNAFQSLDRGGRPILTFTRALIADARNQDEIAFVIGHESAHHIEQHIARQRDSAVAGAVVGGLIGSVIGVDASTVDAISQAGAQVGARRFSKEHELEADALGTIIAARAGYDPVRGAAFFNRIPDPGDRFLGTHPPNAARIATVRRVASQL</sequence>
<keyword evidence="5 6" id="KW-0482">Metalloprotease</keyword>
<keyword evidence="4 6" id="KW-0862">Zinc</keyword>
<comment type="cofactor">
    <cofactor evidence="6">
        <name>Zn(2+)</name>
        <dbReference type="ChEBI" id="CHEBI:29105"/>
    </cofactor>
    <text evidence="6">Binds 1 zinc ion per subunit.</text>
</comment>
<protein>
    <submittedName>
        <fullName evidence="8">Peptidase M48</fullName>
    </submittedName>
</protein>
<dbReference type="InterPro" id="IPR001915">
    <property type="entry name" value="Peptidase_M48"/>
</dbReference>
<reference evidence="8 9" key="1">
    <citation type="submission" date="2021-05" db="EMBL/GenBank/DDBJ databases">
        <title>Bacteria Genome sequencing.</title>
        <authorList>
            <person name="Takabe Y."/>
            <person name="Nakajima Y."/>
            <person name="Suzuki S."/>
            <person name="Shiozaki T."/>
        </authorList>
    </citation>
    <scope>NUCLEOTIDE SEQUENCE [LARGE SCALE GENOMIC DNA]</scope>
    <source>
        <strain evidence="8 9">AI_62</strain>
    </source>
</reference>
<feature type="domain" description="Peptidase M48" evidence="7">
    <location>
        <begin position="112"/>
        <end position="257"/>
    </location>
</feature>
<evidence type="ECO:0000256" key="2">
    <source>
        <dbReference type="ARBA" id="ARBA00022723"/>
    </source>
</evidence>
<keyword evidence="1 6" id="KW-0645">Protease</keyword>
<dbReference type="EMBL" id="BPFH01000001">
    <property type="protein sequence ID" value="GIT94049.1"/>
    <property type="molecule type" value="Genomic_DNA"/>
</dbReference>
<evidence type="ECO:0000313" key="8">
    <source>
        <dbReference type="EMBL" id="GIT94049.1"/>
    </source>
</evidence>
<dbReference type="PANTHER" id="PTHR22726">
    <property type="entry name" value="METALLOENDOPEPTIDASE OMA1"/>
    <property type="match status" value="1"/>
</dbReference>
<gene>
    <name evidence="8" type="ORF">JANAI62_06720</name>
</gene>
<dbReference type="Proteomes" id="UP000786693">
    <property type="component" value="Unassembled WGS sequence"/>
</dbReference>
<evidence type="ECO:0000313" key="9">
    <source>
        <dbReference type="Proteomes" id="UP000786693"/>
    </source>
</evidence>
<comment type="similarity">
    <text evidence="6">Belongs to the peptidase M48 family.</text>
</comment>
<evidence type="ECO:0000259" key="7">
    <source>
        <dbReference type="Pfam" id="PF01435"/>
    </source>
</evidence>
<keyword evidence="3 6" id="KW-0378">Hydrolase</keyword>
<organism evidence="8 9">
    <name type="scientific">Jannaschia pagri</name>
    <dbReference type="NCBI Taxonomy" id="2829797"/>
    <lineage>
        <taxon>Bacteria</taxon>
        <taxon>Pseudomonadati</taxon>
        <taxon>Pseudomonadota</taxon>
        <taxon>Alphaproteobacteria</taxon>
        <taxon>Rhodobacterales</taxon>
        <taxon>Roseobacteraceae</taxon>
        <taxon>Jannaschia</taxon>
    </lineage>
</organism>